<feature type="non-terminal residue" evidence="2">
    <location>
        <position position="1"/>
    </location>
</feature>
<dbReference type="EMBL" id="UINC01063468">
    <property type="protein sequence ID" value="SVB91139.1"/>
    <property type="molecule type" value="Genomic_DNA"/>
</dbReference>
<name>A0A382HVD6_9ZZZZ</name>
<reference evidence="2" key="1">
    <citation type="submission" date="2018-05" db="EMBL/GenBank/DDBJ databases">
        <authorList>
            <person name="Lanie J.A."/>
            <person name="Ng W.-L."/>
            <person name="Kazmierczak K.M."/>
            <person name="Andrzejewski T.M."/>
            <person name="Davidsen T.M."/>
            <person name="Wayne K.J."/>
            <person name="Tettelin H."/>
            <person name="Glass J.I."/>
            <person name="Rusch D."/>
            <person name="Podicherti R."/>
            <person name="Tsui H.-C.T."/>
            <person name="Winkler M.E."/>
        </authorList>
    </citation>
    <scope>NUCLEOTIDE SEQUENCE</scope>
</reference>
<proteinExistence type="predicted"/>
<dbReference type="SUPFAM" id="SSF53448">
    <property type="entry name" value="Nucleotide-diphospho-sugar transferases"/>
    <property type="match status" value="1"/>
</dbReference>
<dbReference type="InterPro" id="IPR025877">
    <property type="entry name" value="MobA-like_NTP_Trfase"/>
</dbReference>
<accession>A0A382HVD6</accession>
<dbReference type="PANTHER" id="PTHR43777">
    <property type="entry name" value="MOLYBDENUM COFACTOR CYTIDYLYLTRANSFERASE"/>
    <property type="match status" value="1"/>
</dbReference>
<sequence>VVADAAAIGCIVLAAGASERLGQPKALVRIGERCLVEWVVSRLQTHGLEPLVVTNDEIIDEVAASVNCEVVVNPEPGAGRTGTLQVGIRHMGASAEQRILVVPIDRPGFSDSTLLTLLDSTVTSCPTQGGRGGHPLLLSAEDAAKVLEGSPSVPLRNLINPIRIEVTDPYLHLNVDREEDLGWLVDASTGL</sequence>
<gene>
    <name evidence="2" type="ORF">METZ01_LOCUS243993</name>
</gene>
<dbReference type="PANTHER" id="PTHR43777:SF1">
    <property type="entry name" value="MOLYBDENUM COFACTOR CYTIDYLYLTRANSFERASE"/>
    <property type="match status" value="1"/>
</dbReference>
<protein>
    <recommendedName>
        <fullName evidence="1">MobA-like NTP transferase domain-containing protein</fullName>
    </recommendedName>
</protein>
<evidence type="ECO:0000259" key="1">
    <source>
        <dbReference type="Pfam" id="PF12804"/>
    </source>
</evidence>
<dbReference type="AlphaFoldDB" id="A0A382HVD6"/>
<dbReference type="InterPro" id="IPR029044">
    <property type="entry name" value="Nucleotide-diphossugar_trans"/>
</dbReference>
<dbReference type="Gene3D" id="3.90.550.10">
    <property type="entry name" value="Spore Coat Polysaccharide Biosynthesis Protein SpsA, Chain A"/>
    <property type="match status" value="1"/>
</dbReference>
<feature type="domain" description="MobA-like NTP transferase" evidence="1">
    <location>
        <begin position="10"/>
        <end position="157"/>
    </location>
</feature>
<organism evidence="2">
    <name type="scientific">marine metagenome</name>
    <dbReference type="NCBI Taxonomy" id="408172"/>
    <lineage>
        <taxon>unclassified sequences</taxon>
        <taxon>metagenomes</taxon>
        <taxon>ecological metagenomes</taxon>
    </lineage>
</organism>
<evidence type="ECO:0000313" key="2">
    <source>
        <dbReference type="EMBL" id="SVB91139.1"/>
    </source>
</evidence>
<dbReference type="Pfam" id="PF12804">
    <property type="entry name" value="NTP_transf_3"/>
    <property type="match status" value="1"/>
</dbReference>
<dbReference type="GO" id="GO:0016779">
    <property type="term" value="F:nucleotidyltransferase activity"/>
    <property type="evidence" value="ECO:0007669"/>
    <property type="project" value="UniProtKB-ARBA"/>
</dbReference>